<dbReference type="Proteomes" id="UP000199686">
    <property type="component" value="Unassembled WGS sequence"/>
</dbReference>
<organism evidence="2 4">
    <name type="scientific">Trichococcus flocculiformis</name>
    <dbReference type="NCBI Taxonomy" id="82803"/>
    <lineage>
        <taxon>Bacteria</taxon>
        <taxon>Bacillati</taxon>
        <taxon>Bacillota</taxon>
        <taxon>Bacilli</taxon>
        <taxon>Lactobacillales</taxon>
        <taxon>Carnobacteriaceae</taxon>
        <taxon>Trichococcus</taxon>
    </lineage>
</organism>
<reference evidence="2 4" key="2">
    <citation type="submission" date="2016-10" db="EMBL/GenBank/DDBJ databases">
        <authorList>
            <person name="Varghese N."/>
            <person name="Submissions S."/>
        </authorList>
    </citation>
    <scope>NUCLEOTIDE SEQUENCE [LARGE SCALE GENOMIC DNA]</scope>
    <source>
        <strain evidence="2 4">DSM 2094</strain>
    </source>
</reference>
<evidence type="ECO:0000313" key="2">
    <source>
        <dbReference type="EMBL" id="SFH85935.1"/>
    </source>
</evidence>
<gene>
    <name evidence="2" type="ORF">SAMN04488507_102019</name>
    <name evidence="1" type="ORF">TFLO_2134</name>
</gene>
<accession>A0AB38BIH4</accession>
<sequence length="60" mass="6907">MIKTLKDTNFATNGIEIVLLDLKSEGCYIPSLKTIFINERLNQAKQKEIIKSIKERERIG</sequence>
<dbReference type="EMBL" id="FOQC01000020">
    <property type="protein sequence ID" value="SFH85935.1"/>
    <property type="molecule type" value="Genomic_DNA"/>
</dbReference>
<evidence type="ECO:0000313" key="4">
    <source>
        <dbReference type="Proteomes" id="UP000199686"/>
    </source>
</evidence>
<comment type="caution">
    <text evidence="2">The sequence shown here is derived from an EMBL/GenBank/DDBJ whole genome shotgun (WGS) entry which is preliminary data.</text>
</comment>
<name>A0AB38BIH4_9LACT</name>
<dbReference type="AlphaFoldDB" id="A0AB38BIH4"/>
<dbReference type="Proteomes" id="UP000195947">
    <property type="component" value="Unassembled WGS sequence"/>
</dbReference>
<keyword evidence="3" id="KW-1185">Reference proteome</keyword>
<reference evidence="1 3" key="1">
    <citation type="submission" date="2016-02" db="EMBL/GenBank/DDBJ databases">
        <authorList>
            <person name="Strepis N."/>
        </authorList>
    </citation>
    <scope>NUCLEOTIDE SEQUENCE [LARGE SCALE GENOMIC DNA]</scope>
    <source>
        <strain evidence="1">Trichococcus flocculiformis</strain>
    </source>
</reference>
<evidence type="ECO:0000313" key="3">
    <source>
        <dbReference type="Proteomes" id="UP000195947"/>
    </source>
</evidence>
<dbReference type="RefSeq" id="WP_086989477.1">
    <property type="nucleotide sequence ID" value="NZ_FJMZ01000027.1"/>
</dbReference>
<protein>
    <submittedName>
        <fullName evidence="2">Uncharacterized protein</fullName>
    </submittedName>
</protein>
<proteinExistence type="predicted"/>
<dbReference type="EMBL" id="FJMZ01000027">
    <property type="protein sequence ID" value="CZQ96977.1"/>
    <property type="molecule type" value="Genomic_DNA"/>
</dbReference>
<evidence type="ECO:0000313" key="1">
    <source>
        <dbReference type="EMBL" id="CZQ96977.1"/>
    </source>
</evidence>